<organism evidence="3 4">
    <name type="scientific">Cupriavidus pampae</name>
    <dbReference type="NCBI Taxonomy" id="659251"/>
    <lineage>
        <taxon>Bacteria</taxon>
        <taxon>Pseudomonadati</taxon>
        <taxon>Pseudomonadota</taxon>
        <taxon>Betaproteobacteria</taxon>
        <taxon>Burkholderiales</taxon>
        <taxon>Burkholderiaceae</taxon>
        <taxon>Cupriavidus</taxon>
    </lineage>
</organism>
<dbReference type="EMBL" id="CAJZAG010000004">
    <property type="protein sequence ID" value="CAG9171707.1"/>
    <property type="molecule type" value="Genomic_DNA"/>
</dbReference>
<dbReference type="Proteomes" id="UP000706525">
    <property type="component" value="Unassembled WGS sequence"/>
</dbReference>
<evidence type="ECO:0000313" key="4">
    <source>
        <dbReference type="Proteomes" id="UP000706525"/>
    </source>
</evidence>
<evidence type="ECO:0000256" key="2">
    <source>
        <dbReference type="SAM" id="SignalP"/>
    </source>
</evidence>
<comment type="caution">
    <text evidence="3">The sequence shown here is derived from an EMBL/GenBank/DDBJ whole genome shotgun (WGS) entry which is preliminary data.</text>
</comment>
<comment type="similarity">
    <text evidence="1">Belongs to the UPF0065 (bug) family.</text>
</comment>
<sequence>MKTLIKTTVLAASLLAATLMGAAPARAEFPNGPVRLVVPFPAGAASDVIARALARSAAAKLGQPMIVDNKAGADGMISASEVARAKPDGQTLLFGTNSALSASPALRVKVPYDPVKSFAPITELGRYTFFLYVNAASPAKTLPEFIAYAKAHPGKLNYATGNTTALVSSLQFNAISKIDLVPVAYKGEPAAIIDLLDDRVQMMFGNPTLGITHLSSGKLRVLATTSEARSPLLPEVPTMKEAGVNGFNITSWAGLFAPAGTPEPVLAKIREAFTAALKDPEVIAALEKQGFTPTPSTSATLAKLVEEQLVRYRTTIRAAGIQAE</sequence>
<evidence type="ECO:0008006" key="5">
    <source>
        <dbReference type="Google" id="ProtNLM"/>
    </source>
</evidence>
<name>A0ABN7YE87_9BURK</name>
<reference evidence="3 4" key="1">
    <citation type="submission" date="2021-08" db="EMBL/GenBank/DDBJ databases">
        <authorList>
            <person name="Peeters C."/>
        </authorList>
    </citation>
    <scope>NUCLEOTIDE SEQUENCE [LARGE SCALE GENOMIC DNA]</scope>
    <source>
        <strain evidence="3 4">LMG 32289</strain>
    </source>
</reference>
<dbReference type="Gene3D" id="3.40.190.150">
    <property type="entry name" value="Bordetella uptake gene, domain 1"/>
    <property type="match status" value="1"/>
</dbReference>
<dbReference type="PANTHER" id="PTHR42928:SF5">
    <property type="entry name" value="BLR1237 PROTEIN"/>
    <property type="match status" value="1"/>
</dbReference>
<dbReference type="Pfam" id="PF03401">
    <property type="entry name" value="TctC"/>
    <property type="match status" value="1"/>
</dbReference>
<evidence type="ECO:0000256" key="1">
    <source>
        <dbReference type="ARBA" id="ARBA00006987"/>
    </source>
</evidence>
<dbReference type="SUPFAM" id="SSF53850">
    <property type="entry name" value="Periplasmic binding protein-like II"/>
    <property type="match status" value="1"/>
</dbReference>
<keyword evidence="2" id="KW-0732">Signal</keyword>
<feature type="signal peptide" evidence="2">
    <location>
        <begin position="1"/>
        <end position="27"/>
    </location>
</feature>
<dbReference type="Gene3D" id="3.40.190.10">
    <property type="entry name" value="Periplasmic binding protein-like II"/>
    <property type="match status" value="1"/>
</dbReference>
<feature type="chain" id="PRO_5046220961" description="Tripartite tricarboxylate transporter substrate binding protein" evidence="2">
    <location>
        <begin position="28"/>
        <end position="324"/>
    </location>
</feature>
<protein>
    <recommendedName>
        <fullName evidence="5">Tripartite tricarboxylate transporter substrate binding protein</fullName>
    </recommendedName>
</protein>
<dbReference type="CDD" id="cd07012">
    <property type="entry name" value="PBP2_Bug_TTT"/>
    <property type="match status" value="1"/>
</dbReference>
<gene>
    <name evidence="3" type="ORF">LMG32289_02461</name>
</gene>
<dbReference type="RefSeq" id="WP_223988422.1">
    <property type="nucleotide sequence ID" value="NZ_CAJZAG010000004.1"/>
</dbReference>
<dbReference type="InterPro" id="IPR042100">
    <property type="entry name" value="Bug_dom1"/>
</dbReference>
<dbReference type="PANTHER" id="PTHR42928">
    <property type="entry name" value="TRICARBOXYLATE-BINDING PROTEIN"/>
    <property type="match status" value="1"/>
</dbReference>
<accession>A0ABN7YE87</accession>
<proteinExistence type="inferred from homology"/>
<evidence type="ECO:0000313" key="3">
    <source>
        <dbReference type="EMBL" id="CAG9171707.1"/>
    </source>
</evidence>
<dbReference type="InterPro" id="IPR005064">
    <property type="entry name" value="BUG"/>
</dbReference>
<keyword evidence="4" id="KW-1185">Reference proteome</keyword>
<dbReference type="PIRSF" id="PIRSF017082">
    <property type="entry name" value="YflP"/>
    <property type="match status" value="1"/>
</dbReference>